<name>L8GIJ3_ACACF</name>
<dbReference type="Gene3D" id="1.25.40.20">
    <property type="entry name" value="Ankyrin repeat-containing domain"/>
    <property type="match status" value="2"/>
</dbReference>
<keyword evidence="2 3" id="KW-0040">ANK repeat</keyword>
<dbReference type="OrthoDB" id="539213at2759"/>
<dbReference type="VEuPathDB" id="AmoebaDB:ACA1_093580"/>
<organism evidence="6 7">
    <name type="scientific">Acanthamoeba castellanii (strain ATCC 30010 / Neff)</name>
    <dbReference type="NCBI Taxonomy" id="1257118"/>
    <lineage>
        <taxon>Eukaryota</taxon>
        <taxon>Amoebozoa</taxon>
        <taxon>Discosea</taxon>
        <taxon>Longamoebia</taxon>
        <taxon>Centramoebida</taxon>
        <taxon>Acanthamoebidae</taxon>
        <taxon>Acanthamoeba</taxon>
    </lineage>
</organism>
<dbReference type="PANTHER" id="PTHR24173">
    <property type="entry name" value="ANKYRIN REPEAT CONTAINING"/>
    <property type="match status" value="1"/>
</dbReference>
<evidence type="ECO:0000313" key="7">
    <source>
        <dbReference type="Proteomes" id="UP000011083"/>
    </source>
</evidence>
<sequence>MKPQQHMAIRRLSLPSSSLLPTSSSSAAASSSPLTPLSPVIHRARRDQHMLAIDGWLLHVAKQADGSLLLNFQHESCGAAAASSSRDRPNERPWWTWEQVLLRCSGVSRRCGRYPDEAHEITAEDGAASETQCAPPTTISLENVEAADVAQSVVSTLLTSLTNDTSKTSKTKRYSSSTTAFELEPFAANNDEAELRRGRKRGADDDDSIEMTIEEAAEEESSESTESDNDEQEEEEEEDEDCTRCYQNALKRRRRWRADDVKSALGSPCSPSPIDPTFSGMPAEIQLHILQLVPMLDLLRTVPLVSRQWNDLVRDDGLWRLLKTQYFGSATRPSCPRGFLSQTLHDKMNAASSASSLSLPSFRDQCISFLRELKVLQQKHHRRLYEEERSYRQHQLIWGCSGGHASFVHDLFRYHDSLIDVDMLSASGNHAERTPLMVAVAAGNDGVASFLLLEKNADVNRATSDGSTPLMIAASKGHKNAVQFLLDQRAEVNRITKNGCSALMLAALAGHEEIAALLLERGADPCGKTVDGSTALMIAVSKGNKQIVYSLLQHTPANQRSHVVNETRKDGWTALMIASTKGEEELVRVLVKHGAEVNKRKTGDGCTALMFAAAKGHDEIVRFLLSHHADVNTRNRDGWSALMIAADWGHKGCVEVFIENKDLFTANGHPFGRVNLRMALIVAFMKKYYDIFSLLLQVGPP</sequence>
<reference evidence="6 7" key="1">
    <citation type="journal article" date="2013" name="Genome Biol.">
        <title>Genome of Acanthamoeba castellanii highlights extensive lateral gene transfer and early evolution of tyrosine kinase signaling.</title>
        <authorList>
            <person name="Clarke M."/>
            <person name="Lohan A.J."/>
            <person name="Liu B."/>
            <person name="Lagkouvardos I."/>
            <person name="Roy S."/>
            <person name="Zafar N."/>
            <person name="Bertelli C."/>
            <person name="Schilde C."/>
            <person name="Kianianmomeni A."/>
            <person name="Burglin T.R."/>
            <person name="Frech C."/>
            <person name="Turcotte B."/>
            <person name="Kopec K.O."/>
            <person name="Synnott J.M."/>
            <person name="Choo C."/>
            <person name="Paponov I."/>
            <person name="Finkler A."/>
            <person name="Soon Heng Tan C."/>
            <person name="Hutchins A.P."/>
            <person name="Weinmeier T."/>
            <person name="Rattei T."/>
            <person name="Chu J.S."/>
            <person name="Gimenez G."/>
            <person name="Irimia M."/>
            <person name="Rigden D.J."/>
            <person name="Fitzpatrick D.A."/>
            <person name="Lorenzo-Morales J."/>
            <person name="Bateman A."/>
            <person name="Chiu C.H."/>
            <person name="Tang P."/>
            <person name="Hegemann P."/>
            <person name="Fromm H."/>
            <person name="Raoult D."/>
            <person name="Greub G."/>
            <person name="Miranda-Saavedra D."/>
            <person name="Chen N."/>
            <person name="Nash P."/>
            <person name="Ginger M.L."/>
            <person name="Horn M."/>
            <person name="Schaap P."/>
            <person name="Caler L."/>
            <person name="Loftus B."/>
        </authorList>
    </citation>
    <scope>NUCLEOTIDE SEQUENCE [LARGE SCALE GENOMIC DNA]</scope>
    <source>
        <strain evidence="6 7">Neff</strain>
    </source>
</reference>
<dbReference type="Pfam" id="PF12796">
    <property type="entry name" value="Ank_2"/>
    <property type="match status" value="3"/>
</dbReference>
<dbReference type="STRING" id="1257118.L8GIJ3"/>
<dbReference type="KEGG" id="acan:ACA1_093580"/>
<feature type="domain" description="F-box" evidence="5">
    <location>
        <begin position="275"/>
        <end position="322"/>
    </location>
</feature>
<dbReference type="PROSITE" id="PS50181">
    <property type="entry name" value="FBOX"/>
    <property type="match status" value="1"/>
</dbReference>
<gene>
    <name evidence="6" type="ORF">ACA1_093580</name>
</gene>
<evidence type="ECO:0000313" key="6">
    <source>
        <dbReference type="EMBL" id="ELR12812.1"/>
    </source>
</evidence>
<dbReference type="InterPro" id="IPR036047">
    <property type="entry name" value="F-box-like_dom_sf"/>
</dbReference>
<feature type="repeat" description="ANK" evidence="3">
    <location>
        <begin position="570"/>
        <end position="602"/>
    </location>
</feature>
<dbReference type="InterPro" id="IPR036770">
    <property type="entry name" value="Ankyrin_rpt-contain_sf"/>
</dbReference>
<evidence type="ECO:0000256" key="1">
    <source>
        <dbReference type="ARBA" id="ARBA00022737"/>
    </source>
</evidence>
<dbReference type="SMART" id="SM00248">
    <property type="entry name" value="ANK"/>
    <property type="match status" value="7"/>
</dbReference>
<dbReference type="AlphaFoldDB" id="L8GIJ3"/>
<proteinExistence type="predicted"/>
<feature type="compositionally biased region" description="Acidic residues" evidence="4">
    <location>
        <begin position="214"/>
        <end position="241"/>
    </location>
</feature>
<dbReference type="SUPFAM" id="SSF48403">
    <property type="entry name" value="Ankyrin repeat"/>
    <property type="match status" value="1"/>
</dbReference>
<dbReference type="InterPro" id="IPR001810">
    <property type="entry name" value="F-box_dom"/>
</dbReference>
<dbReference type="Proteomes" id="UP000011083">
    <property type="component" value="Unassembled WGS sequence"/>
</dbReference>
<dbReference type="SMART" id="SM00256">
    <property type="entry name" value="FBOX"/>
    <property type="match status" value="1"/>
</dbReference>
<protein>
    <submittedName>
        <fullName evidence="6">Fbox domain containing protein</fullName>
    </submittedName>
</protein>
<dbReference type="PROSITE" id="PS50297">
    <property type="entry name" value="ANK_REP_REGION"/>
    <property type="match status" value="4"/>
</dbReference>
<dbReference type="GeneID" id="14913167"/>
<dbReference type="InterPro" id="IPR002110">
    <property type="entry name" value="Ankyrin_rpt"/>
</dbReference>
<dbReference type="PROSITE" id="PS50088">
    <property type="entry name" value="ANK_REPEAT"/>
    <property type="match status" value="5"/>
</dbReference>
<feature type="repeat" description="ANK" evidence="3">
    <location>
        <begin position="465"/>
        <end position="497"/>
    </location>
</feature>
<dbReference type="SUPFAM" id="SSF81383">
    <property type="entry name" value="F-box domain"/>
    <property type="match status" value="1"/>
</dbReference>
<evidence type="ECO:0000256" key="3">
    <source>
        <dbReference type="PROSITE-ProRule" id="PRU00023"/>
    </source>
</evidence>
<dbReference type="EMBL" id="KB008103">
    <property type="protein sequence ID" value="ELR12812.1"/>
    <property type="molecule type" value="Genomic_DNA"/>
</dbReference>
<dbReference type="Pfam" id="PF12937">
    <property type="entry name" value="F-box-like"/>
    <property type="match status" value="1"/>
</dbReference>
<keyword evidence="7" id="KW-1185">Reference proteome</keyword>
<dbReference type="RefSeq" id="XP_004334825.1">
    <property type="nucleotide sequence ID" value="XM_004334777.1"/>
</dbReference>
<feature type="repeat" description="ANK" evidence="3">
    <location>
        <begin position="498"/>
        <end position="524"/>
    </location>
</feature>
<dbReference type="PANTHER" id="PTHR24173:SF74">
    <property type="entry name" value="ANKYRIN REPEAT DOMAIN-CONTAINING PROTEIN 16"/>
    <property type="match status" value="1"/>
</dbReference>
<feature type="region of interest" description="Disordered" evidence="4">
    <location>
        <begin position="17"/>
        <end position="37"/>
    </location>
</feature>
<dbReference type="Gene3D" id="1.20.1280.50">
    <property type="match status" value="1"/>
</dbReference>
<feature type="region of interest" description="Disordered" evidence="4">
    <location>
        <begin position="214"/>
        <end position="243"/>
    </location>
</feature>
<feature type="repeat" description="ANK" evidence="3">
    <location>
        <begin position="431"/>
        <end position="464"/>
    </location>
</feature>
<accession>L8GIJ3</accession>
<evidence type="ECO:0000259" key="5">
    <source>
        <dbReference type="PROSITE" id="PS50181"/>
    </source>
</evidence>
<dbReference type="PRINTS" id="PR01415">
    <property type="entry name" value="ANKYRIN"/>
</dbReference>
<evidence type="ECO:0000256" key="4">
    <source>
        <dbReference type="SAM" id="MobiDB-lite"/>
    </source>
</evidence>
<evidence type="ECO:0000256" key="2">
    <source>
        <dbReference type="ARBA" id="ARBA00023043"/>
    </source>
</evidence>
<keyword evidence="1" id="KW-0677">Repeat</keyword>
<feature type="repeat" description="ANK" evidence="3">
    <location>
        <begin position="604"/>
        <end position="636"/>
    </location>
</feature>